<evidence type="ECO:0000256" key="1">
    <source>
        <dbReference type="ARBA" id="ARBA00004477"/>
    </source>
</evidence>
<comment type="function">
    <text evidence="11 13">Catalytic subunit of the glycosylphosphatidylinositol-mannosyltransferase I complex which catalyzes the transfer of the first mannose, via an alpha-1,4 bond from a dolichol-phosphate-mannose (Dol-P-Man) to the glucosaminyl acyl phosphatidylinositol (GlcN-(acyl)PI) intermediate to generate alpha-D-Man-(1-&gt;4)-alpha-D-GlcN-(1-&gt;6)-(1-radyl,2-acyl-sn-glycero-3-phospho)-2-acyl-inositol and participates in the sixth step of the glycosylphosphatidylinositol-anchor biosynthesis.</text>
</comment>
<evidence type="ECO:0000256" key="7">
    <source>
        <dbReference type="ARBA" id="ARBA00022692"/>
    </source>
</evidence>
<keyword evidence="9 13" id="KW-1133">Transmembrane helix</keyword>
<feature type="transmembrane region" description="Helical" evidence="13">
    <location>
        <begin position="289"/>
        <end position="306"/>
    </location>
</feature>
<keyword evidence="6 13" id="KW-0808">Transferase</keyword>
<dbReference type="EC" id="2.4.1.-" evidence="13"/>
<dbReference type="GO" id="GO:1990529">
    <property type="term" value="C:glycosylphosphatidylinositol-mannosyltransferase I complex"/>
    <property type="evidence" value="ECO:0007669"/>
    <property type="project" value="TreeGrafter"/>
</dbReference>
<feature type="transmembrane region" description="Helical" evidence="13">
    <location>
        <begin position="592"/>
        <end position="613"/>
    </location>
</feature>
<evidence type="ECO:0000256" key="14">
    <source>
        <dbReference type="SAM" id="MobiDB-lite"/>
    </source>
</evidence>
<evidence type="ECO:0000256" key="9">
    <source>
        <dbReference type="ARBA" id="ARBA00022989"/>
    </source>
</evidence>
<keyword evidence="8 13" id="KW-0256">Endoplasmic reticulum</keyword>
<dbReference type="GO" id="GO:0006506">
    <property type="term" value="P:GPI anchor biosynthetic process"/>
    <property type="evidence" value="ECO:0007669"/>
    <property type="project" value="UniProtKB-KW"/>
</dbReference>
<dbReference type="PANTHER" id="PTHR12886:SF0">
    <property type="entry name" value="GPI MANNOSYLTRANSFERASE 1"/>
    <property type="match status" value="1"/>
</dbReference>
<accession>A0AAV2TPL9</accession>
<keyword evidence="5 13" id="KW-0328">Glycosyltransferase</keyword>
<dbReference type="GO" id="GO:0004376">
    <property type="term" value="F:GPI mannosyltransferase activity"/>
    <property type="evidence" value="ECO:0007669"/>
    <property type="project" value="InterPro"/>
</dbReference>
<evidence type="ECO:0000256" key="4">
    <source>
        <dbReference type="ARBA" id="ARBA00022502"/>
    </source>
</evidence>
<evidence type="ECO:0000256" key="5">
    <source>
        <dbReference type="ARBA" id="ARBA00022676"/>
    </source>
</evidence>
<dbReference type="GO" id="GO:0005789">
    <property type="term" value="C:endoplasmic reticulum membrane"/>
    <property type="evidence" value="ECO:0007669"/>
    <property type="project" value="UniProtKB-SubCell"/>
</dbReference>
<comment type="similarity">
    <text evidence="3 13">Belongs to the PIGM family.</text>
</comment>
<keyword evidence="4 13" id="KW-0337">GPI-anchor biosynthesis</keyword>
<evidence type="ECO:0000313" key="15">
    <source>
        <dbReference type="EMBL" id="CAL5138255.1"/>
    </source>
</evidence>
<name>A0AAV2TPL9_CALDB</name>
<keyword evidence="7 13" id="KW-0812">Transmembrane</keyword>
<sequence>MISVGESTPDLSDEPRSDIDDTVQSLDSNELPSTPVSTETDVSVTSLRSHLVEPSVCVASSGGDVHSQNPKPSESKISSQWAHPHLPSLPYCLCAALAFRLALLIFSVWQDTTRWPDGQLRFTDVDYDVFMDAAEALISRKDIYAARPTYRYSPVIAAIVAPGCLLSKAFAPAVVRTNTTDSVFNLPSDEPLLETVPVESNRPISVRGFAVHDLGRLWGKLVFILADICCAVLQYRIIQVESKVQQKGNERDDSTPLLNHQQLALYLVCLGWLFNPVTAVVSVRGNAEAVLGVCVLSCLLCVIQNRTILAGLLFGLAVHLKLYPIIYAPSVYLWLTRRPKKSPEVGSLRGLCNLLPNLRHVKFGLAALVSLVSLTTWGYVYFGGMRFLNQAYLYHFSRIDIKHNFAPHFYPLYLLSGLSWRASEAEALTGSEAGATMLGKTMDRQFLDRLRSTIGSVFSHFHDDSTLGKSLPRLTSVTQVKVLSQVFGLASLLPALILIPGLSFKLYKIPSLSWFAVTYAFVTFNKVCTSQYFLWSLVLLPAALANLRLPDNVSVSWATFLSTCVWFGGQAVWLASAYVLEMRTIHSTQLARFIWPVVWASSLLFLCSNVWLLRRLISWRWINTESRLTKGHTARQSGSVRGAGEMPDKKNQ</sequence>
<comment type="subcellular location">
    <subcellularLocation>
        <location evidence="1 13">Endoplasmic reticulum membrane</location>
        <topology evidence="1 13">Multi-pass membrane protein</topology>
    </subcellularLocation>
</comment>
<evidence type="ECO:0000256" key="12">
    <source>
        <dbReference type="ARBA" id="ARBA00093608"/>
    </source>
</evidence>
<feature type="region of interest" description="Disordered" evidence="14">
    <location>
        <begin position="633"/>
        <end position="652"/>
    </location>
</feature>
<evidence type="ECO:0000256" key="11">
    <source>
        <dbReference type="ARBA" id="ARBA00093408"/>
    </source>
</evidence>
<feature type="transmembrane region" description="Helical" evidence="13">
    <location>
        <begin position="312"/>
        <end position="335"/>
    </location>
</feature>
<dbReference type="GO" id="GO:0051751">
    <property type="term" value="F:alpha-1,4-mannosyltransferase activity"/>
    <property type="evidence" value="ECO:0007669"/>
    <property type="project" value="InterPro"/>
</dbReference>
<organism evidence="15 16">
    <name type="scientific">Calicophoron daubneyi</name>
    <name type="common">Rumen fluke</name>
    <name type="synonym">Paramphistomum daubneyi</name>
    <dbReference type="NCBI Taxonomy" id="300641"/>
    <lineage>
        <taxon>Eukaryota</taxon>
        <taxon>Metazoa</taxon>
        <taxon>Spiralia</taxon>
        <taxon>Lophotrochozoa</taxon>
        <taxon>Platyhelminthes</taxon>
        <taxon>Trematoda</taxon>
        <taxon>Digenea</taxon>
        <taxon>Plagiorchiida</taxon>
        <taxon>Pronocephalata</taxon>
        <taxon>Paramphistomoidea</taxon>
        <taxon>Paramphistomidae</taxon>
        <taxon>Calicophoron</taxon>
    </lineage>
</organism>
<feature type="transmembrane region" description="Helical" evidence="13">
    <location>
        <begin position="555"/>
        <end position="580"/>
    </location>
</feature>
<keyword evidence="10 13" id="KW-0472">Membrane</keyword>
<reference evidence="15" key="1">
    <citation type="submission" date="2024-06" db="EMBL/GenBank/DDBJ databases">
        <authorList>
            <person name="Liu X."/>
            <person name="Lenzi L."/>
            <person name="Haldenby T S."/>
            <person name="Uol C."/>
        </authorList>
    </citation>
    <scope>NUCLEOTIDE SEQUENCE</scope>
</reference>
<dbReference type="PANTHER" id="PTHR12886">
    <property type="entry name" value="PIG-M MANNOSYLTRANSFERASE"/>
    <property type="match status" value="1"/>
</dbReference>
<comment type="pathway">
    <text evidence="2 13">Glycolipid biosynthesis; glycosylphosphatidylinositol-anchor biosynthesis.</text>
</comment>
<feature type="transmembrane region" description="Helical" evidence="13">
    <location>
        <begin position="514"/>
        <end position="535"/>
    </location>
</feature>
<feature type="region of interest" description="Disordered" evidence="14">
    <location>
        <begin position="1"/>
        <end position="42"/>
    </location>
</feature>
<proteinExistence type="inferred from homology"/>
<feature type="compositionally biased region" description="Polar residues" evidence="14">
    <location>
        <begin position="22"/>
        <end position="42"/>
    </location>
</feature>
<evidence type="ECO:0000313" key="16">
    <source>
        <dbReference type="Proteomes" id="UP001497525"/>
    </source>
</evidence>
<evidence type="ECO:0000256" key="13">
    <source>
        <dbReference type="RuleBase" id="RU365064"/>
    </source>
</evidence>
<gene>
    <name evidence="15" type="ORF">CDAUBV1_LOCUS12859</name>
</gene>
<dbReference type="Pfam" id="PF05007">
    <property type="entry name" value="Mannosyl_trans"/>
    <property type="match status" value="2"/>
</dbReference>
<feature type="transmembrane region" description="Helical" evidence="13">
    <location>
        <begin position="363"/>
        <end position="382"/>
    </location>
</feature>
<comment type="caution">
    <text evidence="15">The sequence shown here is derived from an EMBL/GenBank/DDBJ whole genome shotgun (WGS) entry which is preliminary data.</text>
</comment>
<evidence type="ECO:0000256" key="10">
    <source>
        <dbReference type="ARBA" id="ARBA00023136"/>
    </source>
</evidence>
<dbReference type="InterPro" id="IPR007704">
    <property type="entry name" value="PIG-M"/>
</dbReference>
<evidence type="ECO:0000256" key="2">
    <source>
        <dbReference type="ARBA" id="ARBA00004687"/>
    </source>
</evidence>
<dbReference type="AlphaFoldDB" id="A0AAV2TPL9"/>
<feature type="compositionally biased region" description="Polar residues" evidence="14">
    <location>
        <begin position="1"/>
        <end position="10"/>
    </location>
</feature>
<evidence type="ECO:0000256" key="6">
    <source>
        <dbReference type="ARBA" id="ARBA00022679"/>
    </source>
</evidence>
<dbReference type="EMBL" id="CAXLJL010000489">
    <property type="protein sequence ID" value="CAL5138255.1"/>
    <property type="molecule type" value="Genomic_DNA"/>
</dbReference>
<evidence type="ECO:0000256" key="3">
    <source>
        <dbReference type="ARBA" id="ARBA00011071"/>
    </source>
</evidence>
<evidence type="ECO:0000256" key="8">
    <source>
        <dbReference type="ARBA" id="ARBA00022824"/>
    </source>
</evidence>
<protein>
    <recommendedName>
        <fullName evidence="12 13">GPI alpha-1,4-mannosyltransferase I, catalytic subunit</fullName>
        <ecNumber evidence="13">2.4.1.-</ecNumber>
    </recommendedName>
    <alternativeName>
        <fullName evidence="13">GPI mannosyltransferase I</fullName>
    </alternativeName>
</protein>
<dbReference type="Proteomes" id="UP001497525">
    <property type="component" value="Unassembled WGS sequence"/>
</dbReference>
<feature type="transmembrane region" description="Helical" evidence="13">
    <location>
        <begin position="482"/>
        <end position="502"/>
    </location>
</feature>